<feature type="non-terminal residue" evidence="1">
    <location>
        <position position="1"/>
    </location>
</feature>
<reference evidence="1" key="1">
    <citation type="journal article" date="2015" name="Nature">
        <title>Complex archaea that bridge the gap between prokaryotes and eukaryotes.</title>
        <authorList>
            <person name="Spang A."/>
            <person name="Saw J.H."/>
            <person name="Jorgensen S.L."/>
            <person name="Zaremba-Niedzwiedzka K."/>
            <person name="Martijn J."/>
            <person name="Lind A.E."/>
            <person name="van Eijk R."/>
            <person name="Schleper C."/>
            <person name="Guy L."/>
            <person name="Ettema T.J."/>
        </authorList>
    </citation>
    <scope>NUCLEOTIDE SEQUENCE</scope>
</reference>
<accession>A0A0F8ZM39</accession>
<organism evidence="1">
    <name type="scientific">marine sediment metagenome</name>
    <dbReference type="NCBI Taxonomy" id="412755"/>
    <lineage>
        <taxon>unclassified sequences</taxon>
        <taxon>metagenomes</taxon>
        <taxon>ecological metagenomes</taxon>
    </lineage>
</organism>
<dbReference type="EMBL" id="LAZR01047161">
    <property type="protein sequence ID" value="KKK94867.1"/>
    <property type="molecule type" value="Genomic_DNA"/>
</dbReference>
<proteinExistence type="predicted"/>
<comment type="caution">
    <text evidence="1">The sequence shown here is derived from an EMBL/GenBank/DDBJ whole genome shotgun (WGS) entry which is preliminary data.</text>
</comment>
<sequence>GIPTAIFERFQLTGDTTFDAMSAAGMGYIKFLEICQDGIGGHALTWGANFNGGASMPSGANACLHQGFVAAGSGAGAIWYAFTAGVTY</sequence>
<name>A0A0F8ZM39_9ZZZZ</name>
<protein>
    <submittedName>
        <fullName evidence="1">Uncharacterized protein</fullName>
    </submittedName>
</protein>
<evidence type="ECO:0000313" key="1">
    <source>
        <dbReference type="EMBL" id="KKK94867.1"/>
    </source>
</evidence>
<gene>
    <name evidence="1" type="ORF">LCGC14_2678550</name>
</gene>
<dbReference type="AlphaFoldDB" id="A0A0F8ZM39"/>